<name>A0A9P7VFL5_9AGAR</name>
<accession>A0A9P7VFL5</accession>
<dbReference type="Proteomes" id="UP000812287">
    <property type="component" value="Unassembled WGS sequence"/>
</dbReference>
<evidence type="ECO:0000256" key="1">
    <source>
        <dbReference type="SAM" id="MobiDB-lite"/>
    </source>
</evidence>
<dbReference type="GeneID" id="66100413"/>
<feature type="compositionally biased region" description="Basic and acidic residues" evidence="1">
    <location>
        <begin position="53"/>
        <end position="63"/>
    </location>
</feature>
<dbReference type="RefSeq" id="XP_043033000.1">
    <property type="nucleotide sequence ID" value="XM_043178126.1"/>
</dbReference>
<evidence type="ECO:0000313" key="3">
    <source>
        <dbReference type="Proteomes" id="UP000812287"/>
    </source>
</evidence>
<organism evidence="2 3">
    <name type="scientific">Guyanagaster necrorhizus</name>
    <dbReference type="NCBI Taxonomy" id="856835"/>
    <lineage>
        <taxon>Eukaryota</taxon>
        <taxon>Fungi</taxon>
        <taxon>Dikarya</taxon>
        <taxon>Basidiomycota</taxon>
        <taxon>Agaricomycotina</taxon>
        <taxon>Agaricomycetes</taxon>
        <taxon>Agaricomycetidae</taxon>
        <taxon>Agaricales</taxon>
        <taxon>Marasmiineae</taxon>
        <taxon>Physalacriaceae</taxon>
        <taxon>Guyanagaster</taxon>
    </lineage>
</organism>
<reference evidence="2" key="1">
    <citation type="submission" date="2020-11" db="EMBL/GenBank/DDBJ databases">
        <title>Adaptations for nitrogen fixation in a non-lichenized fungal sporocarp promotes dispersal by wood-feeding termites.</title>
        <authorList>
            <consortium name="DOE Joint Genome Institute"/>
            <person name="Koch R.A."/>
            <person name="Yoon G."/>
            <person name="Arayal U."/>
            <person name="Lail K."/>
            <person name="Amirebrahimi M."/>
            <person name="Labutti K."/>
            <person name="Lipzen A."/>
            <person name="Riley R."/>
            <person name="Barry K."/>
            <person name="Henrissat B."/>
            <person name="Grigoriev I.V."/>
            <person name="Herr J.R."/>
            <person name="Aime M.C."/>
        </authorList>
    </citation>
    <scope>NUCLEOTIDE SEQUENCE</scope>
    <source>
        <strain evidence="2">MCA 3950</strain>
    </source>
</reference>
<gene>
    <name evidence="2" type="ORF">BT62DRAFT_1013874</name>
</gene>
<keyword evidence="3" id="KW-1185">Reference proteome</keyword>
<evidence type="ECO:0000313" key="2">
    <source>
        <dbReference type="EMBL" id="KAG7439500.1"/>
    </source>
</evidence>
<dbReference type="AlphaFoldDB" id="A0A9P7VFL5"/>
<feature type="region of interest" description="Disordered" evidence="1">
    <location>
        <begin position="48"/>
        <end position="104"/>
    </location>
</feature>
<proteinExistence type="predicted"/>
<protein>
    <submittedName>
        <fullName evidence="2">Uncharacterized protein</fullName>
    </submittedName>
</protein>
<comment type="caution">
    <text evidence="2">The sequence shown here is derived from an EMBL/GenBank/DDBJ whole genome shotgun (WGS) entry which is preliminary data.</text>
</comment>
<sequence>MTANDWKWLNKNVAEHLAAKSSTGVENSPLEGLKVKYVDEEIAWLTDDEDISLGERESRKSDAEIDNSLPNRSPHEIDAESDYESMPDLEDVSESSDDEYIDNSDCDSMADLESVFSSESDLEFDEYTSWISDVDEIFSDIDKDDIPDLESISDLSKASEDDGDSLDSFQINGYFSDIEDCFKAIPDVRID</sequence>
<dbReference type="EMBL" id="MU250592">
    <property type="protein sequence ID" value="KAG7439500.1"/>
    <property type="molecule type" value="Genomic_DNA"/>
</dbReference>
<feature type="compositionally biased region" description="Acidic residues" evidence="1">
    <location>
        <begin position="79"/>
        <end position="104"/>
    </location>
</feature>